<organism evidence="3 4">
    <name type="scientific">Neiella marina</name>
    <dbReference type="NCBI Taxonomy" id="508461"/>
    <lineage>
        <taxon>Bacteria</taxon>
        <taxon>Pseudomonadati</taxon>
        <taxon>Pseudomonadota</taxon>
        <taxon>Gammaproteobacteria</taxon>
        <taxon>Alteromonadales</taxon>
        <taxon>Echinimonadaceae</taxon>
        <taxon>Neiella</taxon>
    </lineage>
</organism>
<proteinExistence type="inferred from homology"/>
<dbReference type="GO" id="GO:0015562">
    <property type="term" value="F:efflux transmembrane transporter activity"/>
    <property type="evidence" value="ECO:0007669"/>
    <property type="project" value="TreeGrafter"/>
</dbReference>
<dbReference type="PANTHER" id="PTHR30469">
    <property type="entry name" value="MULTIDRUG RESISTANCE PROTEIN MDTA"/>
    <property type="match status" value="1"/>
</dbReference>
<evidence type="ECO:0000256" key="1">
    <source>
        <dbReference type="ARBA" id="ARBA00009477"/>
    </source>
</evidence>
<comment type="caution">
    <text evidence="3">The sequence shown here is derived from an EMBL/GenBank/DDBJ whole genome shotgun (WGS) entry which is preliminary data.</text>
</comment>
<dbReference type="InterPro" id="IPR006143">
    <property type="entry name" value="RND_pump_MFP"/>
</dbReference>
<evidence type="ECO:0000313" key="4">
    <source>
        <dbReference type="Proteomes" id="UP000619743"/>
    </source>
</evidence>
<comment type="similarity">
    <text evidence="1">Belongs to the membrane fusion protein (MFP) (TC 8.A.1) family.</text>
</comment>
<dbReference type="OrthoDB" id="5730196at2"/>
<dbReference type="GO" id="GO:1990281">
    <property type="term" value="C:efflux pump complex"/>
    <property type="evidence" value="ECO:0007669"/>
    <property type="project" value="TreeGrafter"/>
</dbReference>
<reference evidence="4" key="1">
    <citation type="journal article" date="2019" name="Int. J. Syst. Evol. Microbiol.">
        <title>The Global Catalogue of Microorganisms (GCM) 10K type strain sequencing project: providing services to taxonomists for standard genome sequencing and annotation.</title>
        <authorList>
            <consortium name="The Broad Institute Genomics Platform"/>
            <consortium name="The Broad Institute Genome Sequencing Center for Infectious Disease"/>
            <person name="Wu L."/>
            <person name="Ma J."/>
        </authorList>
    </citation>
    <scope>NUCLEOTIDE SEQUENCE [LARGE SCALE GENOMIC DNA]</scope>
    <source>
        <strain evidence="4">CGMCC 1.10130</strain>
    </source>
</reference>
<dbReference type="NCBIfam" id="TIGR01730">
    <property type="entry name" value="RND_mfp"/>
    <property type="match status" value="1"/>
</dbReference>
<dbReference type="PANTHER" id="PTHR30469:SF12">
    <property type="entry name" value="MULTIDRUG RESISTANCE PROTEIN MDTA"/>
    <property type="match status" value="1"/>
</dbReference>
<dbReference type="Gene3D" id="2.40.420.20">
    <property type="match status" value="1"/>
</dbReference>
<keyword evidence="4" id="KW-1185">Reference proteome</keyword>
<dbReference type="Gene3D" id="1.10.287.470">
    <property type="entry name" value="Helix hairpin bin"/>
    <property type="match status" value="1"/>
</dbReference>
<dbReference type="Proteomes" id="UP000619743">
    <property type="component" value="Unassembled WGS sequence"/>
</dbReference>
<protein>
    <submittedName>
        <fullName evidence="3">RND superfamily efflux pump MFP component</fullName>
    </submittedName>
</protein>
<evidence type="ECO:0000313" key="3">
    <source>
        <dbReference type="EMBL" id="GGA82556.1"/>
    </source>
</evidence>
<keyword evidence="2" id="KW-0175">Coiled coil</keyword>
<dbReference type="EMBL" id="BMDX01000013">
    <property type="protein sequence ID" value="GGA82556.1"/>
    <property type="molecule type" value="Genomic_DNA"/>
</dbReference>
<evidence type="ECO:0000256" key="2">
    <source>
        <dbReference type="SAM" id="Coils"/>
    </source>
</evidence>
<sequence length="392" mass="43513">MRNRALLLKAGLPFLILIVCVAIAAVMFASKQPPQQEQQERKPMLVEVMDVARQDVLYTIESQGSVMPKFRSDLTSEVSGRIETVSPNFVAGGFVRKGEVLVQLEDADYQTELKAAEATLYGARASLEEEKARARVAEEDWRQYSAEEIPELGLRKPQLAKEMANLSYAQAQVERAKRNLERTQLRAPYDAILRTKEVDVGEFISRGTKVAELFGTDVAEVRLPITDTELAYLELGDDPSAAKVTLSSQIGNKDFFWPANLVRSEGIIDDKSRFIYAVIEIADPYLRNTQSGPEHNLPLKFGRFVSASVTGTSARNMIQLPRKVLRSGDQVVVVKPDDTIERRIITIERSERDTVYIRDGLQDGERIAITPVAGLPNGATVRTMQATGAGES</sequence>
<feature type="coiled-coil region" evidence="2">
    <location>
        <begin position="127"/>
        <end position="186"/>
    </location>
</feature>
<dbReference type="SUPFAM" id="SSF111369">
    <property type="entry name" value="HlyD-like secretion proteins"/>
    <property type="match status" value="1"/>
</dbReference>
<dbReference type="Gene3D" id="2.40.30.170">
    <property type="match status" value="1"/>
</dbReference>
<gene>
    <name evidence="3" type="ORF">GCM10011369_25670</name>
</gene>
<name>A0A8J2U6L9_9GAMM</name>
<accession>A0A8J2U6L9</accession>
<dbReference type="Gene3D" id="2.40.50.100">
    <property type="match status" value="1"/>
</dbReference>
<dbReference type="RefSeq" id="WP_143824543.1">
    <property type="nucleotide sequence ID" value="NZ_BMDX01000013.1"/>
</dbReference>
<dbReference type="AlphaFoldDB" id="A0A8J2U6L9"/>